<dbReference type="SUPFAM" id="SSF47616">
    <property type="entry name" value="GST C-terminal domain-like"/>
    <property type="match status" value="1"/>
</dbReference>
<dbReference type="Pfam" id="PF13410">
    <property type="entry name" value="GST_C_2"/>
    <property type="match status" value="1"/>
</dbReference>
<evidence type="ECO:0000313" key="3">
    <source>
        <dbReference type="Proteomes" id="UP000035352"/>
    </source>
</evidence>
<dbReference type="CDD" id="cd00570">
    <property type="entry name" value="GST_N_family"/>
    <property type="match status" value="1"/>
</dbReference>
<dbReference type="OrthoDB" id="9810080at2"/>
<dbReference type="CDD" id="cd00299">
    <property type="entry name" value="GST_C_family"/>
    <property type="match status" value="1"/>
</dbReference>
<dbReference type="RefSeq" id="WP_047194967.1">
    <property type="nucleotide sequence ID" value="NZ_CP011371.1"/>
</dbReference>
<dbReference type="Pfam" id="PF13417">
    <property type="entry name" value="GST_N_3"/>
    <property type="match status" value="1"/>
</dbReference>
<dbReference type="EMBL" id="CP011371">
    <property type="protein sequence ID" value="AKJ29307.1"/>
    <property type="molecule type" value="Genomic_DNA"/>
</dbReference>
<protein>
    <submittedName>
        <fullName evidence="2">Glutathione S-transferase</fullName>
    </submittedName>
</protein>
<organism evidence="2 3">
    <name type="scientific">Caldimonas brevitalea</name>
    <dbReference type="NCBI Taxonomy" id="413882"/>
    <lineage>
        <taxon>Bacteria</taxon>
        <taxon>Pseudomonadati</taxon>
        <taxon>Pseudomonadota</taxon>
        <taxon>Betaproteobacteria</taxon>
        <taxon>Burkholderiales</taxon>
        <taxon>Sphaerotilaceae</taxon>
        <taxon>Caldimonas</taxon>
    </lineage>
</organism>
<dbReference type="PATRIC" id="fig|413882.6.peg.2728"/>
<keyword evidence="3" id="KW-1185">Reference proteome</keyword>
<dbReference type="InterPro" id="IPR036282">
    <property type="entry name" value="Glutathione-S-Trfase_C_sf"/>
</dbReference>
<dbReference type="InterPro" id="IPR004045">
    <property type="entry name" value="Glutathione_S-Trfase_N"/>
</dbReference>
<evidence type="ECO:0000259" key="1">
    <source>
        <dbReference type="Pfam" id="PF13417"/>
    </source>
</evidence>
<dbReference type="GO" id="GO:0005737">
    <property type="term" value="C:cytoplasm"/>
    <property type="evidence" value="ECO:0007669"/>
    <property type="project" value="TreeGrafter"/>
</dbReference>
<dbReference type="SUPFAM" id="SSF52833">
    <property type="entry name" value="Thioredoxin-like"/>
    <property type="match status" value="1"/>
</dbReference>
<evidence type="ECO:0000313" key="2">
    <source>
        <dbReference type="EMBL" id="AKJ29307.1"/>
    </source>
</evidence>
<dbReference type="KEGG" id="pbh:AAW51_2616"/>
<gene>
    <name evidence="2" type="ORF">AAW51_2616</name>
</gene>
<dbReference type="Proteomes" id="UP000035352">
    <property type="component" value="Chromosome"/>
</dbReference>
<dbReference type="PANTHER" id="PTHR43968">
    <property type="match status" value="1"/>
</dbReference>
<reference evidence="2 3" key="1">
    <citation type="submission" date="2015-05" db="EMBL/GenBank/DDBJ databases">
        <authorList>
            <person name="Tang B."/>
            <person name="Yu Y."/>
        </authorList>
    </citation>
    <scope>NUCLEOTIDE SEQUENCE [LARGE SCALE GENOMIC DNA]</scope>
    <source>
        <strain evidence="2 3">DSM 7029</strain>
    </source>
</reference>
<dbReference type="GO" id="GO:0016740">
    <property type="term" value="F:transferase activity"/>
    <property type="evidence" value="ECO:0007669"/>
    <property type="project" value="UniProtKB-KW"/>
</dbReference>
<proteinExistence type="predicted"/>
<dbReference type="Gene3D" id="1.20.1050.10">
    <property type="match status" value="1"/>
</dbReference>
<name>A0A0G3BIX4_9BURK</name>
<dbReference type="STRING" id="413882.AAW51_2616"/>
<accession>A0A0G3BIX4</accession>
<dbReference type="InterPro" id="IPR036249">
    <property type="entry name" value="Thioredoxin-like_sf"/>
</dbReference>
<dbReference type="PANTHER" id="PTHR43968:SF6">
    <property type="entry name" value="GLUTATHIONE S-TRANSFERASE OMEGA"/>
    <property type="match status" value="1"/>
</dbReference>
<dbReference type="Gene3D" id="3.40.30.110">
    <property type="match status" value="1"/>
</dbReference>
<feature type="domain" description="GST N-terminal" evidence="1">
    <location>
        <begin position="6"/>
        <end position="80"/>
    </location>
</feature>
<dbReference type="InterPro" id="IPR050983">
    <property type="entry name" value="GST_Omega/HSP26"/>
</dbReference>
<keyword evidence="2" id="KW-0808">Transferase</keyword>
<dbReference type="AlphaFoldDB" id="A0A0G3BIX4"/>
<sequence length="320" mass="34472">MQDLILHHYATSPFSEKIRLILAHKRLPWQSVIVPAIMPKPDVVALTGGYRRTPFLQVGADIYCDTALIVDVLEARQPTPSLFPGPAGSEGLARVVADWADRSLFWSTIGYAFQPAGVAALFEGQPPGVAQAFAEDRAKMRSGAPRTPTAVATVQFRAALGWLNEQLRVGDFLLGGDAPSLADFSAYHPLWFVNRLKPLAGIFDTTPRLQAWLARMAAIGLDAQGPVHRSAAEAIEVAASSAPEPVAAAELVDLPKLRIGERVTVTATDYAFDAVEGELLQARVDRLTVRRTDPRAGTVHVHFPRIGYEVKPAASAAGAQ</sequence>